<dbReference type="Proteomes" id="UP000282613">
    <property type="component" value="Unassembled WGS sequence"/>
</dbReference>
<evidence type="ECO:0000313" key="4">
    <source>
        <dbReference type="EMBL" id="VDK39289.1"/>
    </source>
</evidence>
<dbReference type="WBParaSite" id="TASK_0000794401-mRNA-1">
    <property type="protein sequence ID" value="TASK_0000794401-mRNA-1"/>
    <property type="gene ID" value="TASK_0000794401"/>
</dbReference>
<gene>
    <name evidence="4" type="ORF">TASK_LOCUS7945</name>
</gene>
<feature type="compositionally biased region" description="Low complexity" evidence="1">
    <location>
        <begin position="249"/>
        <end position="263"/>
    </location>
</feature>
<evidence type="ECO:0000313" key="6">
    <source>
        <dbReference type="WBParaSite" id="TASK_0000794401-mRNA-1"/>
    </source>
</evidence>
<feature type="compositionally biased region" description="Polar residues" evidence="1">
    <location>
        <begin position="711"/>
        <end position="722"/>
    </location>
</feature>
<evidence type="ECO:0000256" key="1">
    <source>
        <dbReference type="SAM" id="MobiDB-lite"/>
    </source>
</evidence>
<feature type="compositionally biased region" description="Polar residues" evidence="1">
    <location>
        <begin position="602"/>
        <end position="619"/>
    </location>
</feature>
<reference evidence="4 5" key="2">
    <citation type="submission" date="2018-11" db="EMBL/GenBank/DDBJ databases">
        <authorList>
            <consortium name="Pathogen Informatics"/>
        </authorList>
    </citation>
    <scope>NUCLEOTIDE SEQUENCE [LARGE SCALE GENOMIC DNA]</scope>
</reference>
<feature type="region of interest" description="Disordered" evidence="1">
    <location>
        <begin position="882"/>
        <end position="915"/>
    </location>
</feature>
<feature type="compositionally biased region" description="Polar residues" evidence="1">
    <location>
        <begin position="648"/>
        <end position="681"/>
    </location>
</feature>
<feature type="region of interest" description="Disordered" evidence="1">
    <location>
        <begin position="602"/>
        <end position="807"/>
    </location>
</feature>
<protein>
    <submittedName>
        <fullName evidence="6">EGF-like domain-containing protein</fullName>
    </submittedName>
</protein>
<evidence type="ECO:0000256" key="2">
    <source>
        <dbReference type="SAM" id="Phobius"/>
    </source>
</evidence>
<keyword evidence="2" id="KW-0472">Membrane</keyword>
<dbReference type="OrthoDB" id="6261199at2759"/>
<feature type="region of interest" description="Disordered" evidence="1">
    <location>
        <begin position="247"/>
        <end position="278"/>
    </location>
</feature>
<keyword evidence="3" id="KW-0732">Signal</keyword>
<dbReference type="EMBL" id="UYRS01018703">
    <property type="protein sequence ID" value="VDK39289.1"/>
    <property type="molecule type" value="Genomic_DNA"/>
</dbReference>
<feature type="signal peptide" evidence="3">
    <location>
        <begin position="1"/>
        <end position="19"/>
    </location>
</feature>
<evidence type="ECO:0000313" key="5">
    <source>
        <dbReference type="Proteomes" id="UP000282613"/>
    </source>
</evidence>
<feature type="transmembrane region" description="Helical" evidence="2">
    <location>
        <begin position="814"/>
        <end position="840"/>
    </location>
</feature>
<feature type="compositionally biased region" description="Pro residues" evidence="1">
    <location>
        <begin position="903"/>
        <end position="915"/>
    </location>
</feature>
<feature type="region of interest" description="Disordered" evidence="1">
    <location>
        <begin position="402"/>
        <end position="440"/>
    </location>
</feature>
<feature type="region of interest" description="Disordered" evidence="1">
    <location>
        <begin position="504"/>
        <end position="547"/>
    </location>
</feature>
<reference evidence="6" key="1">
    <citation type="submission" date="2017-02" db="UniProtKB">
        <authorList>
            <consortium name="WormBaseParasite"/>
        </authorList>
    </citation>
    <scope>IDENTIFICATION</scope>
</reference>
<dbReference type="AlphaFoldDB" id="A0A0R3WBD5"/>
<keyword evidence="2" id="KW-1133">Transmembrane helix</keyword>
<sequence length="1011" mass="108117">MRLLVGKLLIPLLCIRVVCEDPPPLAVETSSLATDVVPHYKGPLTSDATSIAAGATPTSAEVVKCASAASNGLAKTTTLSTQLPITNGRERQSSLVSGGSVPFRALQTTPLVTLNGEASSMKVVFIKENHPYLTESPPTTQPSESIGELIEETDQNVTHGPTPITTITNNKSSVDQITKETAVSSDEGITQNYSISDTLTAINSQDSTHSPGIFVTSPTISSELVDALETKPIKPVLGEVISTAHPKYTSSTDKSTKTMSSTSEGLHSPLAISGFGTNEDTTTTAETMNLNTSTVYSKATTINSFITEWIEATSPSTVKTSEGKSSSVIKPTDMLSEGYRQVTSIDSSAVSTSVEEDAQPSQSFKMFTQNVMNQSATTMDVYDIADRLSLTHSSTREGTGYAISSVDMNSPERTTSAGDSMQSTADMASDKESVKHSITTNSREEEVINVLVELGSNQSLATLQPTSSTATVLQDDSTLKAANELTTHSPSIEHEAEAMVTIPMEDSSSESTQITQDSLAISESTPPEDSTPKTAQSVVNVPDGKLSQFPDESTIAVSVTTNKIGSTFTDSGYYMNPDLPYSTPSAVKEAPEFSQSISDAYATQKTEHASNFQSLSTPPSERARGFGDEYHLSSTPPTDDIFDENRKSPSSYNPTTLATTQSEESKSVGSFPSASPSLSVTDKTDKSTSRSPQSRRDFSEDSSATAELPTSELSNLDFSRTTETPKPEKNRTIPLTTTSTKVLKEADSAVPLDPNQESKRLQKILSAGYPTPTRPVDGESTKSKKFTDPPLPPINQNRPPPKGTDPEGVTVTTAISMGLIFIFLLILFCILAVSLIAGWVHCRGRESRRPKVSLIRVERGLATEFANSWNKGRSAQAWMTTRSGTTMTSRAPGAQSPQSVSYSPPPPQSTLPPPPSFQCGCKRRNLFGSSNRLCMVHGDPSAKRNKSAVRAVKIISLTDESDDEEVGTVLLTDPGRRRASGASNAPDEDNVDCGGRSGDRRLTEWLYIDEA</sequence>
<keyword evidence="2" id="KW-0812">Transmembrane</keyword>
<name>A0A0R3WBD5_TAEAS</name>
<feature type="compositionally biased region" description="Basic and acidic residues" evidence="1">
    <location>
        <begin position="621"/>
        <end position="631"/>
    </location>
</feature>
<feature type="compositionally biased region" description="Pro residues" evidence="1">
    <location>
        <begin position="789"/>
        <end position="803"/>
    </location>
</feature>
<organism evidence="6">
    <name type="scientific">Taenia asiatica</name>
    <name type="common">Asian tapeworm</name>
    <dbReference type="NCBI Taxonomy" id="60517"/>
    <lineage>
        <taxon>Eukaryota</taxon>
        <taxon>Metazoa</taxon>
        <taxon>Spiralia</taxon>
        <taxon>Lophotrochozoa</taxon>
        <taxon>Platyhelminthes</taxon>
        <taxon>Cestoda</taxon>
        <taxon>Eucestoda</taxon>
        <taxon>Cyclophyllidea</taxon>
        <taxon>Taeniidae</taxon>
        <taxon>Taenia</taxon>
    </lineage>
</organism>
<feature type="compositionally biased region" description="Polar residues" evidence="1">
    <location>
        <begin position="406"/>
        <end position="426"/>
    </location>
</feature>
<proteinExistence type="predicted"/>
<feature type="compositionally biased region" description="Basic and acidic residues" evidence="1">
    <location>
        <begin position="776"/>
        <end position="787"/>
    </location>
</feature>
<feature type="region of interest" description="Disordered" evidence="1">
    <location>
        <begin position="974"/>
        <end position="996"/>
    </location>
</feature>
<keyword evidence="5" id="KW-1185">Reference proteome</keyword>
<evidence type="ECO:0000256" key="3">
    <source>
        <dbReference type="SAM" id="SignalP"/>
    </source>
</evidence>
<feature type="compositionally biased region" description="Low complexity" evidence="1">
    <location>
        <begin position="882"/>
        <end position="902"/>
    </location>
</feature>
<feature type="compositionally biased region" description="Polar residues" evidence="1">
    <location>
        <begin position="509"/>
        <end position="539"/>
    </location>
</feature>
<feature type="compositionally biased region" description="Basic and acidic residues" evidence="1">
    <location>
        <begin position="682"/>
        <end position="699"/>
    </location>
</feature>
<accession>A0A0R3WBD5</accession>
<feature type="chain" id="PRO_5043132739" evidence="3">
    <location>
        <begin position="20"/>
        <end position="1011"/>
    </location>
</feature>